<protein>
    <submittedName>
        <fullName evidence="1">Uncharacterized protein</fullName>
    </submittedName>
</protein>
<proteinExistence type="predicted"/>
<reference evidence="1" key="1">
    <citation type="submission" date="2023-10" db="EMBL/GenBank/DDBJ databases">
        <authorList>
            <person name="Chen Y."/>
            <person name="Shah S."/>
            <person name="Dougan E. K."/>
            <person name="Thang M."/>
            <person name="Chan C."/>
        </authorList>
    </citation>
    <scope>NUCLEOTIDE SEQUENCE [LARGE SCALE GENOMIC DNA]</scope>
</reference>
<accession>A0ABN9VHP5</accession>
<dbReference type="Proteomes" id="UP001189429">
    <property type="component" value="Unassembled WGS sequence"/>
</dbReference>
<evidence type="ECO:0000313" key="2">
    <source>
        <dbReference type="Proteomes" id="UP001189429"/>
    </source>
</evidence>
<organism evidence="1 2">
    <name type="scientific">Prorocentrum cordatum</name>
    <dbReference type="NCBI Taxonomy" id="2364126"/>
    <lineage>
        <taxon>Eukaryota</taxon>
        <taxon>Sar</taxon>
        <taxon>Alveolata</taxon>
        <taxon>Dinophyceae</taxon>
        <taxon>Prorocentrales</taxon>
        <taxon>Prorocentraceae</taxon>
        <taxon>Prorocentrum</taxon>
    </lineage>
</organism>
<name>A0ABN9VHP5_9DINO</name>
<gene>
    <name evidence="1" type="ORF">PCOR1329_LOCUS57499</name>
</gene>
<dbReference type="EMBL" id="CAUYUJ010017104">
    <property type="protein sequence ID" value="CAK0871820.1"/>
    <property type="molecule type" value="Genomic_DNA"/>
</dbReference>
<evidence type="ECO:0000313" key="1">
    <source>
        <dbReference type="EMBL" id="CAK0871820.1"/>
    </source>
</evidence>
<sequence length="127" mass="14135">MWLDACQIPLQPELGILKPVPWRALARDMFSGDNIYPQRAKAVMCCVRLRMGSPRFAMPARVPYDAAWMFRVSLPAQFVPVPRKGLHKLVQGLRVCPGRLPGAVGVLPAQASAACERLLWRRASSLL</sequence>
<keyword evidence="2" id="KW-1185">Reference proteome</keyword>
<comment type="caution">
    <text evidence="1">The sequence shown here is derived from an EMBL/GenBank/DDBJ whole genome shotgun (WGS) entry which is preliminary data.</text>
</comment>